<sequence length="88" mass="9685">MNCSEVSTYFSCSWCVLAGSLASLRALLTSRWCSAVQPEPRNRHCDFGCLASLQRTHVLRGKHSSRAGCCDASVGCNSTENITWRVLM</sequence>
<feature type="signal peptide" evidence="1">
    <location>
        <begin position="1"/>
        <end position="26"/>
    </location>
</feature>
<protein>
    <submittedName>
        <fullName evidence="2">Putative secreted protein</fullName>
    </submittedName>
</protein>
<reference evidence="2" key="1">
    <citation type="submission" date="2019-12" db="EMBL/GenBank/DDBJ databases">
        <title>An insight into the sialome of adult female Ixodes ricinus ticks feeding for 6 days.</title>
        <authorList>
            <person name="Perner J."/>
            <person name="Ribeiro J.M.C."/>
        </authorList>
    </citation>
    <scope>NUCLEOTIDE SEQUENCE</scope>
    <source>
        <strain evidence="2">Semi-engorged</strain>
        <tissue evidence="2">Salivary glands</tissue>
    </source>
</reference>
<name>A0A6B0U6A4_IXORI</name>
<feature type="chain" id="PRO_5025646463" evidence="1">
    <location>
        <begin position="27"/>
        <end position="88"/>
    </location>
</feature>
<dbReference type="EMBL" id="GIFC01003828">
    <property type="protein sequence ID" value="MXU85911.1"/>
    <property type="molecule type" value="Transcribed_RNA"/>
</dbReference>
<accession>A0A6B0U6A4</accession>
<evidence type="ECO:0000256" key="1">
    <source>
        <dbReference type="SAM" id="SignalP"/>
    </source>
</evidence>
<organism evidence="2">
    <name type="scientific">Ixodes ricinus</name>
    <name type="common">Common tick</name>
    <name type="synonym">Acarus ricinus</name>
    <dbReference type="NCBI Taxonomy" id="34613"/>
    <lineage>
        <taxon>Eukaryota</taxon>
        <taxon>Metazoa</taxon>
        <taxon>Ecdysozoa</taxon>
        <taxon>Arthropoda</taxon>
        <taxon>Chelicerata</taxon>
        <taxon>Arachnida</taxon>
        <taxon>Acari</taxon>
        <taxon>Parasitiformes</taxon>
        <taxon>Ixodida</taxon>
        <taxon>Ixodoidea</taxon>
        <taxon>Ixodidae</taxon>
        <taxon>Ixodinae</taxon>
        <taxon>Ixodes</taxon>
    </lineage>
</organism>
<keyword evidence="1" id="KW-0732">Signal</keyword>
<proteinExistence type="predicted"/>
<evidence type="ECO:0000313" key="2">
    <source>
        <dbReference type="EMBL" id="MXU85911.1"/>
    </source>
</evidence>
<dbReference type="AlphaFoldDB" id="A0A6B0U6A4"/>